<organism evidence="9 10">
    <name type="scientific">Vagococcus teuberi</name>
    <dbReference type="NCBI Taxonomy" id="519472"/>
    <lineage>
        <taxon>Bacteria</taxon>
        <taxon>Bacillati</taxon>
        <taxon>Bacillota</taxon>
        <taxon>Bacilli</taxon>
        <taxon>Lactobacillales</taxon>
        <taxon>Enterococcaceae</taxon>
        <taxon>Vagococcus</taxon>
    </lineage>
</organism>
<feature type="transmembrane region" description="Helical" evidence="7">
    <location>
        <begin position="12"/>
        <end position="32"/>
    </location>
</feature>
<feature type="transmembrane region" description="Helical" evidence="7">
    <location>
        <begin position="132"/>
        <end position="150"/>
    </location>
</feature>
<dbReference type="STRING" id="519472.BHY08_03670"/>
<dbReference type="KEGG" id="vte:BHY08_03670"/>
<feature type="transmembrane region" description="Helical" evidence="7">
    <location>
        <begin position="38"/>
        <end position="56"/>
    </location>
</feature>
<gene>
    <name evidence="9" type="ORF">BHY08_03670</name>
</gene>
<dbReference type="InterPro" id="IPR037185">
    <property type="entry name" value="EmrE-like"/>
</dbReference>
<reference evidence="9 10" key="1">
    <citation type="submission" date="2016-09" db="EMBL/GenBank/DDBJ databases">
        <title>Vagococcus teuberi sp. nov., isolated from the Malian artisanal sour milk fene.</title>
        <authorList>
            <person name="Wullschleger S."/>
            <person name="Seifert C."/>
            <person name="Baumgartner S."/>
            <person name="Lacroix C."/>
            <person name="Bonfoh B."/>
            <person name="Stevens M.J."/>
            <person name="Meile L."/>
        </authorList>
    </citation>
    <scope>NUCLEOTIDE SEQUENCE [LARGE SCALE GENOMIC DNA]</scope>
    <source>
        <strain evidence="9 10">DSM 21459</strain>
    </source>
</reference>
<dbReference type="PANTHER" id="PTHR32322">
    <property type="entry name" value="INNER MEMBRANE TRANSPORTER"/>
    <property type="match status" value="1"/>
</dbReference>
<evidence type="ECO:0000256" key="1">
    <source>
        <dbReference type="ARBA" id="ARBA00004651"/>
    </source>
</evidence>
<feature type="transmembrane region" description="Helical" evidence="7">
    <location>
        <begin position="280"/>
        <end position="296"/>
    </location>
</feature>
<feature type="transmembrane region" description="Helical" evidence="7">
    <location>
        <begin position="220"/>
        <end position="241"/>
    </location>
</feature>
<evidence type="ECO:0000256" key="5">
    <source>
        <dbReference type="ARBA" id="ARBA00022989"/>
    </source>
</evidence>
<evidence type="ECO:0000313" key="10">
    <source>
        <dbReference type="Proteomes" id="UP000191200"/>
    </source>
</evidence>
<dbReference type="AlphaFoldDB" id="A0A1J0A531"/>
<dbReference type="InterPro" id="IPR000620">
    <property type="entry name" value="EamA_dom"/>
</dbReference>
<keyword evidence="3" id="KW-1003">Cell membrane</keyword>
<feature type="domain" description="EamA" evidence="8">
    <location>
        <begin position="9"/>
        <end position="148"/>
    </location>
</feature>
<evidence type="ECO:0000256" key="2">
    <source>
        <dbReference type="ARBA" id="ARBA00007362"/>
    </source>
</evidence>
<feature type="transmembrane region" description="Helical" evidence="7">
    <location>
        <begin position="76"/>
        <end position="94"/>
    </location>
</feature>
<name>A0A1J0A531_9ENTE</name>
<proteinExistence type="inferred from homology"/>
<feature type="transmembrane region" description="Helical" evidence="7">
    <location>
        <begin position="162"/>
        <end position="178"/>
    </location>
</feature>
<dbReference type="EMBL" id="CP017267">
    <property type="protein sequence ID" value="APB31010.1"/>
    <property type="molecule type" value="Genomic_DNA"/>
</dbReference>
<dbReference type="PANTHER" id="PTHR32322:SF18">
    <property type="entry name" value="S-ADENOSYLMETHIONINE_S-ADENOSYLHOMOCYSTEINE TRANSPORTER"/>
    <property type="match status" value="1"/>
</dbReference>
<keyword evidence="6 7" id="KW-0472">Membrane</keyword>
<dbReference type="Proteomes" id="UP000191200">
    <property type="component" value="Chromosome"/>
</dbReference>
<evidence type="ECO:0000313" key="9">
    <source>
        <dbReference type="EMBL" id="APB31010.1"/>
    </source>
</evidence>
<comment type="similarity">
    <text evidence="2">Belongs to the EamA transporter family.</text>
</comment>
<evidence type="ECO:0000256" key="3">
    <source>
        <dbReference type="ARBA" id="ARBA00022475"/>
    </source>
</evidence>
<dbReference type="RefSeq" id="WP_071456591.1">
    <property type="nucleotide sequence ID" value="NZ_CP017267.1"/>
</dbReference>
<dbReference type="GO" id="GO:0005886">
    <property type="term" value="C:plasma membrane"/>
    <property type="evidence" value="ECO:0007669"/>
    <property type="project" value="UniProtKB-SubCell"/>
</dbReference>
<keyword evidence="10" id="KW-1185">Reference proteome</keyword>
<comment type="subcellular location">
    <subcellularLocation>
        <location evidence="1">Cell membrane</location>
        <topology evidence="1">Multi-pass membrane protein</topology>
    </subcellularLocation>
</comment>
<dbReference type="SUPFAM" id="SSF103481">
    <property type="entry name" value="Multidrug resistance efflux transporter EmrE"/>
    <property type="match status" value="2"/>
</dbReference>
<accession>A0A1J0A531</accession>
<feature type="transmembrane region" description="Helical" evidence="7">
    <location>
        <begin position="190"/>
        <end position="208"/>
    </location>
</feature>
<dbReference type="InterPro" id="IPR050638">
    <property type="entry name" value="AA-Vitamin_Transporters"/>
</dbReference>
<dbReference type="Pfam" id="PF00892">
    <property type="entry name" value="EamA"/>
    <property type="match status" value="2"/>
</dbReference>
<dbReference type="OrthoDB" id="9810818at2"/>
<protein>
    <recommendedName>
        <fullName evidence="8">EamA domain-containing protein</fullName>
    </recommendedName>
</protein>
<evidence type="ECO:0000256" key="4">
    <source>
        <dbReference type="ARBA" id="ARBA00022692"/>
    </source>
</evidence>
<evidence type="ECO:0000256" key="6">
    <source>
        <dbReference type="ARBA" id="ARBA00023136"/>
    </source>
</evidence>
<keyword evidence="4 7" id="KW-0812">Transmembrane</keyword>
<evidence type="ECO:0000259" key="8">
    <source>
        <dbReference type="Pfam" id="PF00892"/>
    </source>
</evidence>
<feature type="domain" description="EamA" evidence="8">
    <location>
        <begin position="162"/>
        <end position="294"/>
    </location>
</feature>
<feature type="transmembrane region" description="Helical" evidence="7">
    <location>
        <begin position="100"/>
        <end position="123"/>
    </location>
</feature>
<keyword evidence="5 7" id="KW-1133">Transmembrane helix</keyword>
<sequence>MEKRSSKLKGMILAILGGVFWGVSGVVAEYLMTTKHVSASWLVAVKMIVAGFLILMYQMGKGNKDSLSPLKNKTELIQLIIFSVLGVLGLQYSFFKAIQVSNAATATILQYLSPILLVVYFIIEKKELPNKLSVVSIVLSLLGTFLLVTKGNLNELAISPNGLFWGLLSAFFGAFYIIQPRKLMAKYGTTLIIGWGMLIGGMSFQVYQPIWQDVPTFTPGVLLGILVIVIIGTVFSYICLLKSTEYIPPQFSSLLTSFEPLSSALFSVLFLGLVLKPIEIVSMLLIIFAVFLLSRCDV</sequence>
<evidence type="ECO:0000256" key="7">
    <source>
        <dbReference type="SAM" id="Phobius"/>
    </source>
</evidence>